<name>A0AAV9J4E0_9PEZI</name>
<accession>A0AAV9J4E0</accession>
<proteinExistence type="predicted"/>
<feature type="region of interest" description="Disordered" evidence="1">
    <location>
        <begin position="208"/>
        <end position="333"/>
    </location>
</feature>
<feature type="compositionally biased region" description="Low complexity" evidence="1">
    <location>
        <begin position="12"/>
        <end position="22"/>
    </location>
</feature>
<organism evidence="2 3">
    <name type="scientific">Oleoguttula mirabilis</name>
    <dbReference type="NCBI Taxonomy" id="1507867"/>
    <lineage>
        <taxon>Eukaryota</taxon>
        <taxon>Fungi</taxon>
        <taxon>Dikarya</taxon>
        <taxon>Ascomycota</taxon>
        <taxon>Pezizomycotina</taxon>
        <taxon>Dothideomycetes</taxon>
        <taxon>Dothideomycetidae</taxon>
        <taxon>Mycosphaerellales</taxon>
        <taxon>Teratosphaeriaceae</taxon>
        <taxon>Oleoguttula</taxon>
    </lineage>
</organism>
<evidence type="ECO:0000313" key="2">
    <source>
        <dbReference type="EMBL" id="KAK4539586.1"/>
    </source>
</evidence>
<feature type="compositionally biased region" description="Low complexity" evidence="1">
    <location>
        <begin position="276"/>
        <end position="293"/>
    </location>
</feature>
<feature type="compositionally biased region" description="Acidic residues" evidence="1">
    <location>
        <begin position="64"/>
        <end position="86"/>
    </location>
</feature>
<evidence type="ECO:0000256" key="1">
    <source>
        <dbReference type="SAM" id="MobiDB-lite"/>
    </source>
</evidence>
<feature type="region of interest" description="Disordered" evidence="1">
    <location>
        <begin position="491"/>
        <end position="659"/>
    </location>
</feature>
<comment type="caution">
    <text evidence="2">The sequence shown here is derived from an EMBL/GenBank/DDBJ whole genome shotgun (WGS) entry which is preliminary data.</text>
</comment>
<gene>
    <name evidence="2" type="ORF">LTR36_010522</name>
</gene>
<feature type="region of interest" description="Disordered" evidence="1">
    <location>
        <begin position="1"/>
        <end position="104"/>
    </location>
</feature>
<dbReference type="EMBL" id="JAVFHQ010000089">
    <property type="protein sequence ID" value="KAK4539586.1"/>
    <property type="molecule type" value="Genomic_DNA"/>
</dbReference>
<feature type="compositionally biased region" description="Basic and acidic residues" evidence="1">
    <location>
        <begin position="571"/>
        <end position="580"/>
    </location>
</feature>
<dbReference type="AlphaFoldDB" id="A0AAV9J4E0"/>
<feature type="compositionally biased region" description="Polar residues" evidence="1">
    <location>
        <begin position="1"/>
        <end position="10"/>
    </location>
</feature>
<feature type="compositionally biased region" description="Basic residues" evidence="1">
    <location>
        <begin position="23"/>
        <end position="33"/>
    </location>
</feature>
<reference evidence="2 3" key="1">
    <citation type="submission" date="2021-11" db="EMBL/GenBank/DDBJ databases">
        <title>Black yeast isolated from Biological Soil Crust.</title>
        <authorList>
            <person name="Kurbessoian T."/>
        </authorList>
    </citation>
    <scope>NUCLEOTIDE SEQUENCE [LARGE SCALE GENOMIC DNA]</scope>
    <source>
        <strain evidence="2 3">CCFEE 5522</strain>
    </source>
</reference>
<feature type="compositionally biased region" description="Polar residues" evidence="1">
    <location>
        <begin position="543"/>
        <end position="553"/>
    </location>
</feature>
<feature type="compositionally biased region" description="Acidic residues" evidence="1">
    <location>
        <begin position="222"/>
        <end position="233"/>
    </location>
</feature>
<evidence type="ECO:0000313" key="3">
    <source>
        <dbReference type="Proteomes" id="UP001324427"/>
    </source>
</evidence>
<feature type="compositionally biased region" description="Low complexity" evidence="1">
    <location>
        <begin position="645"/>
        <end position="654"/>
    </location>
</feature>
<sequence>MWQQRSSVPNCGTRGTSSTTGSRRPRSVRRARSLGHVSTDERYSDRTYELPTPSSGVTAASSDGQDESEVSEDESEASEDESEVSEDESHISVSPLRCQAPRGSQLLDPIRSKRQWTIEAKLAHKTGEAGHEQRVRWAPKRVLVSSIYSDADGLECITVCGKSHIIADRGDSFRNSHGQVVCNVRFPESWVTDAEMDELQYLSANASQGDEDGYQDIGNLDQSDEDGFQDIDNMEQPGRPDEHVQSIHDVSSSPLVIVTPKKSRPLRAPSAGRAQTTRASGGASSTRTSSPTPIERNKGVVVRDVPSSPLLPVDRRTGTSKKRPLTSISQSRSVKRRAVGTSIARAGSASSGLTWSALDLGRIASLREHPTSDLADYGPAIHRGILDALRNGVIRTTIGAEPGVVARRLDDQAKRPVQFSRWIVAKSKHMFNFLNHHMLKHSWPIGLATMSVNNAVAARKTSKMTPSTASFGGVSLPMTLRKTHARTAPAVLFPGTPIYNDRSLSPNEEEEAPPSEGNHENNHGSASSSVPSSVGPRRIFSDSVASSGTSMTLPDSDDVGDFVHPAKKPRKDPSPRDHHPVMSGGLGSGYSSDMEDRTSCTRTRQRRSSTLNDQRPSPDRAAGSASTVATGVRHRPNTLRDSARADSSSGSNADQAEPMLPGRCKELSLEAPSIPSAAQQPPMTHGAVVYSHARFEPGTMTEAQYSYIHGNCDGDNKIALQNYWKWAKRIRPEHARADESEYYRHDGCYFLNKHVIPVVCGRFIQVELI</sequence>
<feature type="compositionally biased region" description="Basic and acidic residues" evidence="1">
    <location>
        <begin position="38"/>
        <end position="48"/>
    </location>
</feature>
<keyword evidence="3" id="KW-1185">Reference proteome</keyword>
<feature type="compositionally biased region" description="Low complexity" evidence="1">
    <location>
        <begin position="524"/>
        <end position="538"/>
    </location>
</feature>
<protein>
    <submittedName>
        <fullName evidence="2">Uncharacterized protein</fullName>
    </submittedName>
</protein>
<dbReference type="Proteomes" id="UP001324427">
    <property type="component" value="Unassembled WGS sequence"/>
</dbReference>